<organism evidence="1 2">
    <name type="scientific">Microseira wollei NIES-4236</name>
    <dbReference type="NCBI Taxonomy" id="2530354"/>
    <lineage>
        <taxon>Bacteria</taxon>
        <taxon>Bacillati</taxon>
        <taxon>Cyanobacteriota</taxon>
        <taxon>Cyanophyceae</taxon>
        <taxon>Oscillatoriophycideae</taxon>
        <taxon>Aerosakkonematales</taxon>
        <taxon>Aerosakkonemataceae</taxon>
        <taxon>Microseira</taxon>
    </lineage>
</organism>
<gene>
    <name evidence="1" type="ORF">MiSe_56420</name>
</gene>
<dbReference type="EMBL" id="BLAY01000101">
    <property type="protein sequence ID" value="GET40830.1"/>
    <property type="molecule type" value="Genomic_DNA"/>
</dbReference>
<sequence length="58" mass="6752">MICVEDLAVKNMVKNPNLAKAISDQGWGMFLTMFKYAEKFGHTYQKIGRLFRYSQQCT</sequence>
<dbReference type="Proteomes" id="UP001050975">
    <property type="component" value="Unassembled WGS sequence"/>
</dbReference>
<name>A0AAV3XIL9_9CYAN</name>
<dbReference type="AlphaFoldDB" id="A0AAV3XIL9"/>
<evidence type="ECO:0000313" key="1">
    <source>
        <dbReference type="EMBL" id="GET40830.1"/>
    </source>
</evidence>
<evidence type="ECO:0000313" key="2">
    <source>
        <dbReference type="Proteomes" id="UP001050975"/>
    </source>
</evidence>
<protein>
    <submittedName>
        <fullName evidence="1">Transposase</fullName>
    </submittedName>
</protein>
<accession>A0AAV3XIL9</accession>
<reference evidence="1" key="1">
    <citation type="submission" date="2019-10" db="EMBL/GenBank/DDBJ databases">
        <title>Draft genome sequece of Microseira wollei NIES-4236.</title>
        <authorList>
            <person name="Yamaguchi H."/>
            <person name="Suzuki S."/>
            <person name="Kawachi M."/>
        </authorList>
    </citation>
    <scope>NUCLEOTIDE SEQUENCE</scope>
    <source>
        <strain evidence="1">NIES-4236</strain>
    </source>
</reference>
<comment type="caution">
    <text evidence="1">The sequence shown here is derived from an EMBL/GenBank/DDBJ whole genome shotgun (WGS) entry which is preliminary data.</text>
</comment>
<keyword evidence="2" id="KW-1185">Reference proteome</keyword>
<proteinExistence type="predicted"/>